<gene>
    <name evidence="1" type="ORF">FHS30_000627</name>
</gene>
<organism evidence="1 2">
    <name type="scientific">Simiduia aestuariiviva</name>
    <dbReference type="NCBI Taxonomy" id="1510459"/>
    <lineage>
        <taxon>Bacteria</taxon>
        <taxon>Pseudomonadati</taxon>
        <taxon>Pseudomonadota</taxon>
        <taxon>Gammaproteobacteria</taxon>
        <taxon>Cellvibrionales</taxon>
        <taxon>Cellvibrionaceae</taxon>
        <taxon>Simiduia</taxon>
    </lineage>
</organism>
<dbReference type="Proteomes" id="UP000559987">
    <property type="component" value="Unassembled WGS sequence"/>
</dbReference>
<proteinExistence type="predicted"/>
<dbReference type="AlphaFoldDB" id="A0A839UL08"/>
<dbReference type="RefSeq" id="WP_183908185.1">
    <property type="nucleotide sequence ID" value="NZ_JACHXZ010000001.1"/>
</dbReference>
<reference evidence="1 2" key="1">
    <citation type="submission" date="2020-08" db="EMBL/GenBank/DDBJ databases">
        <title>Genomic Encyclopedia of Type Strains, Phase III (KMG-III): the genomes of soil and plant-associated and newly described type strains.</title>
        <authorList>
            <person name="Whitman W."/>
        </authorList>
    </citation>
    <scope>NUCLEOTIDE SEQUENCE [LARGE SCALE GENOMIC DNA]</scope>
    <source>
        <strain evidence="1 2">CECT 8571</strain>
    </source>
</reference>
<accession>A0A839UL08</accession>
<evidence type="ECO:0000313" key="1">
    <source>
        <dbReference type="EMBL" id="MBB3167451.1"/>
    </source>
</evidence>
<sequence length="76" mass="8498">MLNHANSLQIRSLVTCPECRAVAIEHMPVDARQWFYRCNTCDHLITPKSGECCVFCAYGTIPCPSVQLGTTCRKHA</sequence>
<dbReference type="InterPro" id="IPR047677">
    <property type="entry name" value="GDCCVxC"/>
</dbReference>
<keyword evidence="2" id="KW-1185">Reference proteome</keyword>
<dbReference type="NCBIfam" id="NF041374">
    <property type="entry name" value="GDCCVxC"/>
    <property type="match status" value="1"/>
</dbReference>
<evidence type="ECO:0000313" key="2">
    <source>
        <dbReference type="Proteomes" id="UP000559987"/>
    </source>
</evidence>
<comment type="caution">
    <text evidence="1">The sequence shown here is derived from an EMBL/GenBank/DDBJ whole genome shotgun (WGS) entry which is preliminary data.</text>
</comment>
<name>A0A839UL08_9GAMM</name>
<protein>
    <submittedName>
        <fullName evidence="1">Uncharacterized protein</fullName>
    </submittedName>
</protein>
<dbReference type="EMBL" id="JACHXZ010000001">
    <property type="protein sequence ID" value="MBB3167451.1"/>
    <property type="molecule type" value="Genomic_DNA"/>
</dbReference>